<dbReference type="AlphaFoldDB" id="A0A2H0BXM4"/>
<feature type="transmembrane region" description="Helical" evidence="8">
    <location>
        <begin position="206"/>
        <end position="226"/>
    </location>
</feature>
<dbReference type="PANTHER" id="PTHR33908:SF11">
    <property type="entry name" value="MEMBRANE PROTEIN"/>
    <property type="match status" value="1"/>
</dbReference>
<dbReference type="PANTHER" id="PTHR33908">
    <property type="entry name" value="MANNOSYLTRANSFERASE YKCB-RELATED"/>
    <property type="match status" value="1"/>
</dbReference>
<evidence type="ECO:0000256" key="4">
    <source>
        <dbReference type="ARBA" id="ARBA00022679"/>
    </source>
</evidence>
<evidence type="ECO:0000256" key="6">
    <source>
        <dbReference type="ARBA" id="ARBA00022989"/>
    </source>
</evidence>
<keyword evidence="2" id="KW-1003">Cell membrane</keyword>
<accession>A0A2H0BXM4</accession>
<dbReference type="EMBL" id="PCTA01000017">
    <property type="protein sequence ID" value="PIP61718.1"/>
    <property type="molecule type" value="Genomic_DNA"/>
</dbReference>
<evidence type="ECO:0000256" key="7">
    <source>
        <dbReference type="ARBA" id="ARBA00023136"/>
    </source>
</evidence>
<keyword evidence="7 8" id="KW-0472">Membrane</keyword>
<keyword evidence="4" id="KW-0808">Transferase</keyword>
<comment type="subcellular location">
    <subcellularLocation>
        <location evidence="1">Cell membrane</location>
        <topology evidence="1">Multi-pass membrane protein</topology>
    </subcellularLocation>
</comment>
<evidence type="ECO:0000256" key="1">
    <source>
        <dbReference type="ARBA" id="ARBA00004651"/>
    </source>
</evidence>
<dbReference type="Proteomes" id="UP000231246">
    <property type="component" value="Unassembled WGS sequence"/>
</dbReference>
<dbReference type="InterPro" id="IPR038731">
    <property type="entry name" value="RgtA/B/C-like"/>
</dbReference>
<proteinExistence type="predicted"/>
<feature type="transmembrane region" description="Helical" evidence="8">
    <location>
        <begin position="135"/>
        <end position="157"/>
    </location>
</feature>
<comment type="caution">
    <text evidence="10">The sequence shown here is derived from an EMBL/GenBank/DDBJ whole genome shotgun (WGS) entry which is preliminary data.</text>
</comment>
<evidence type="ECO:0000313" key="10">
    <source>
        <dbReference type="EMBL" id="PIP61718.1"/>
    </source>
</evidence>
<feature type="domain" description="Glycosyltransferase RgtA/B/C/D-like" evidence="9">
    <location>
        <begin position="66"/>
        <end position="218"/>
    </location>
</feature>
<organism evidence="10 11">
    <name type="scientific">Candidatus Roizmanbacteria bacterium CG22_combo_CG10-13_8_21_14_all_38_20</name>
    <dbReference type="NCBI Taxonomy" id="1974862"/>
    <lineage>
        <taxon>Bacteria</taxon>
        <taxon>Candidatus Roizmaniibacteriota</taxon>
    </lineage>
</organism>
<dbReference type="GO" id="GO:0005886">
    <property type="term" value="C:plasma membrane"/>
    <property type="evidence" value="ECO:0007669"/>
    <property type="project" value="UniProtKB-SubCell"/>
</dbReference>
<protein>
    <recommendedName>
        <fullName evidence="9">Glycosyltransferase RgtA/B/C/D-like domain-containing protein</fullName>
    </recommendedName>
</protein>
<feature type="transmembrane region" description="Helical" evidence="8">
    <location>
        <begin position="319"/>
        <end position="336"/>
    </location>
</feature>
<reference evidence="10 11" key="1">
    <citation type="submission" date="2017-09" db="EMBL/GenBank/DDBJ databases">
        <title>Depth-based differentiation of microbial function through sediment-hosted aquifers and enrichment of novel symbionts in the deep terrestrial subsurface.</title>
        <authorList>
            <person name="Probst A.J."/>
            <person name="Ladd B."/>
            <person name="Jarett J.K."/>
            <person name="Geller-Mcgrath D.E."/>
            <person name="Sieber C.M."/>
            <person name="Emerson J.B."/>
            <person name="Anantharaman K."/>
            <person name="Thomas B.C."/>
            <person name="Malmstrom R."/>
            <person name="Stieglmeier M."/>
            <person name="Klingl A."/>
            <person name="Woyke T."/>
            <person name="Ryan C.M."/>
            <person name="Banfield J.F."/>
        </authorList>
    </citation>
    <scope>NUCLEOTIDE SEQUENCE [LARGE SCALE GENOMIC DNA]</scope>
    <source>
        <strain evidence="10">CG22_combo_CG10-13_8_21_14_all_38_20</strain>
    </source>
</reference>
<dbReference type="GO" id="GO:0016763">
    <property type="term" value="F:pentosyltransferase activity"/>
    <property type="evidence" value="ECO:0007669"/>
    <property type="project" value="TreeGrafter"/>
</dbReference>
<keyword evidence="3" id="KW-0328">Glycosyltransferase</keyword>
<evidence type="ECO:0000313" key="11">
    <source>
        <dbReference type="Proteomes" id="UP000231246"/>
    </source>
</evidence>
<dbReference type="InterPro" id="IPR050297">
    <property type="entry name" value="LipidA_mod_glycosyltrf_83"/>
</dbReference>
<dbReference type="GO" id="GO:0009103">
    <property type="term" value="P:lipopolysaccharide biosynthetic process"/>
    <property type="evidence" value="ECO:0007669"/>
    <property type="project" value="UniProtKB-ARBA"/>
</dbReference>
<evidence type="ECO:0000256" key="2">
    <source>
        <dbReference type="ARBA" id="ARBA00022475"/>
    </source>
</evidence>
<evidence type="ECO:0000259" key="9">
    <source>
        <dbReference type="Pfam" id="PF13231"/>
    </source>
</evidence>
<sequence>MFKDIQKNKTFIISIVIFLVLYFVTRLINLTALPIFTDEAIYIRWAQIANQDASWRFISLTDGKQPLFVWGAMIMLRFVSDPVVAGRVVSVFAGAGTLVGIGLLARELFKNTRTGIIASFLYLIYPFGLMYDRMALMDSMVAMFSVWSLYLAVILARRPRLDVLLLFGMVLGGATLTKTSGFLNIYLLPVTLLLFDWQKKNRNMRLLTWFIFALFAVFLSQAYYSILRLSPWFHMIAQKDTTFLYTLTEWKEHPFRFLYGNLRGELDWVTHYMTWSLLLPVIEALVLFWKETRVKLLLLIMFSAPLVGLALFGKVLYPRFVLFMTMPLLVLAAWSLNYMTERIKHKMVLVLIYVLLVSYLVYFDAKILLSIITAPLPRSDAGQYVNDWPSGWGIRESVDFLAKEVQDKEITVFTEGNFGLLPYGIEIYLVDDPKLEIIGMWPVPSEYTDQMKEKIDQEPVYYISNREQELPWKWKAELIGEWNKGSNTTRKLRLWKLKDNES</sequence>
<dbReference type="Pfam" id="PF13231">
    <property type="entry name" value="PMT_2"/>
    <property type="match status" value="1"/>
</dbReference>
<keyword evidence="6 8" id="KW-1133">Transmembrane helix</keyword>
<feature type="transmembrane region" description="Helical" evidence="8">
    <location>
        <begin position="163"/>
        <end position="194"/>
    </location>
</feature>
<evidence type="ECO:0000256" key="8">
    <source>
        <dbReference type="SAM" id="Phobius"/>
    </source>
</evidence>
<keyword evidence="5 8" id="KW-0812">Transmembrane</keyword>
<feature type="transmembrane region" description="Helical" evidence="8">
    <location>
        <begin position="12"/>
        <end position="36"/>
    </location>
</feature>
<evidence type="ECO:0000256" key="3">
    <source>
        <dbReference type="ARBA" id="ARBA00022676"/>
    </source>
</evidence>
<gene>
    <name evidence="10" type="ORF">COW99_02460</name>
</gene>
<evidence type="ECO:0000256" key="5">
    <source>
        <dbReference type="ARBA" id="ARBA00022692"/>
    </source>
</evidence>
<feature type="transmembrane region" description="Helical" evidence="8">
    <location>
        <begin position="296"/>
        <end position="313"/>
    </location>
</feature>
<name>A0A2H0BXM4_9BACT</name>
<feature type="transmembrane region" description="Helical" evidence="8">
    <location>
        <begin position="84"/>
        <end position="105"/>
    </location>
</feature>
<feature type="transmembrane region" description="Helical" evidence="8">
    <location>
        <begin position="348"/>
        <end position="369"/>
    </location>
</feature>